<keyword evidence="2" id="KW-1185">Reference proteome</keyword>
<proteinExistence type="predicted"/>
<comment type="caution">
    <text evidence="1">The sequence shown here is derived from an EMBL/GenBank/DDBJ whole genome shotgun (WGS) entry which is preliminary data.</text>
</comment>
<evidence type="ECO:0000313" key="1">
    <source>
        <dbReference type="EMBL" id="MDI3403223.1"/>
    </source>
</evidence>
<dbReference type="RefSeq" id="WP_282541175.1">
    <property type="nucleotide sequence ID" value="NZ_JASCIQ010000004.1"/>
</dbReference>
<evidence type="ECO:0000313" key="2">
    <source>
        <dbReference type="Proteomes" id="UP001223978"/>
    </source>
</evidence>
<name>A0ABT6S711_9ACTN</name>
<dbReference type="EMBL" id="JASCIQ010000004">
    <property type="protein sequence ID" value="MDI3403223.1"/>
    <property type="molecule type" value="Genomic_DNA"/>
</dbReference>
<dbReference type="Proteomes" id="UP001223978">
    <property type="component" value="Unassembled WGS sequence"/>
</dbReference>
<reference evidence="1 2" key="1">
    <citation type="submission" date="2023-05" db="EMBL/GenBank/DDBJ databases">
        <title>Draft genome sequence of Streptomyces sp. B-S-A6 isolated from a cave soil in Thailand.</title>
        <authorList>
            <person name="Chamroensaksri N."/>
            <person name="Muangham S."/>
        </authorList>
    </citation>
    <scope>NUCLEOTIDE SEQUENCE [LARGE SCALE GENOMIC DNA]</scope>
    <source>
        <strain evidence="1 2">B-S-A6</strain>
    </source>
</reference>
<gene>
    <name evidence="1" type="ORF">QIS96_05210</name>
</gene>
<organism evidence="1 2">
    <name type="scientific">Streptomyces cavernicola</name>
    <dbReference type="NCBI Taxonomy" id="3043613"/>
    <lineage>
        <taxon>Bacteria</taxon>
        <taxon>Bacillati</taxon>
        <taxon>Actinomycetota</taxon>
        <taxon>Actinomycetes</taxon>
        <taxon>Kitasatosporales</taxon>
        <taxon>Streptomycetaceae</taxon>
        <taxon>Streptomyces</taxon>
    </lineage>
</organism>
<sequence>MGLFDKLTGTKRPADGIAPRSAAEVHASLLGLNRPDVPYVIRDGREEGADLVAEWRILDPAWQTFFVRTQVSRVFQVRMRLVPDKNEVRSLDQQYEVTWVGNTPSLAISAEAQRGQVQTVSKRWTLGGGEEVGKAEVTETFHFDSSDLKNPLQETVLGAGWTWRGVITGKL</sequence>
<protein>
    <recommendedName>
        <fullName evidence="3">DUF4178 domain-containing protein</fullName>
    </recommendedName>
</protein>
<evidence type="ECO:0008006" key="3">
    <source>
        <dbReference type="Google" id="ProtNLM"/>
    </source>
</evidence>
<accession>A0ABT6S711</accession>